<evidence type="ECO:0000313" key="2">
    <source>
        <dbReference type="EMBL" id="SNS28872.1"/>
    </source>
</evidence>
<evidence type="ECO:0000259" key="1">
    <source>
        <dbReference type="Pfam" id="PF13556"/>
    </source>
</evidence>
<dbReference type="InterPro" id="IPR042070">
    <property type="entry name" value="PucR_C-HTH_sf"/>
</dbReference>
<dbReference type="EMBL" id="FZOF01000004">
    <property type="protein sequence ID" value="SNS28872.1"/>
    <property type="molecule type" value="Genomic_DNA"/>
</dbReference>
<dbReference type="Proteomes" id="UP000198280">
    <property type="component" value="Unassembled WGS sequence"/>
</dbReference>
<feature type="domain" description="PucR C-terminal helix-turn-helix" evidence="1">
    <location>
        <begin position="280"/>
        <end position="337"/>
    </location>
</feature>
<dbReference type="OrthoDB" id="4571023at2"/>
<organism evidence="2 3">
    <name type="scientific">Actinacidiphila glaucinigra</name>
    <dbReference type="NCBI Taxonomy" id="235986"/>
    <lineage>
        <taxon>Bacteria</taxon>
        <taxon>Bacillati</taxon>
        <taxon>Actinomycetota</taxon>
        <taxon>Actinomycetes</taxon>
        <taxon>Kitasatosporales</taxon>
        <taxon>Streptomycetaceae</taxon>
        <taxon>Actinacidiphila</taxon>
    </lineage>
</organism>
<accession>A0A239D9S1</accession>
<dbReference type="InterPro" id="IPR025736">
    <property type="entry name" value="PucR_C-HTH_dom"/>
</dbReference>
<dbReference type="Gene3D" id="1.10.10.2840">
    <property type="entry name" value="PucR C-terminal helix-turn-helix domain"/>
    <property type="match status" value="1"/>
</dbReference>
<sequence length="344" mass="36644">MTTHAPVSTGLDSCLDLGFTDSGGGEPSLRRELFAALIEVVSGSGQWSEQTAARIRGEGVAWAARGGPVSALRVAVQETTEHILVSSGHAAGAADGSRDEFARRLADAGRHVARELNRGFFAQPGRQAPASVPEAPRPRPSCAPPAYAVMALRAPGRPLGDVEAVARGHGGPETAVLTSARGLYVLALAPRHEESLDLAGRIHRDLGGTARLAVHWKPYNEVTAGQLLVDDICAVVDALGFGPGVYQLDDVLVEYAAAQTPDIAQRLVGMVQPVLDDRVLRETLSAVISADGDPDLACELLTLRRKFFDRRLRRVEELTGRRVDAPRDLQVLRTAVAVAAIMRQ</sequence>
<evidence type="ECO:0000313" key="3">
    <source>
        <dbReference type="Proteomes" id="UP000198280"/>
    </source>
</evidence>
<dbReference type="AlphaFoldDB" id="A0A239D9S1"/>
<reference evidence="2 3" key="1">
    <citation type="submission" date="2017-06" db="EMBL/GenBank/DDBJ databases">
        <authorList>
            <person name="Kim H.J."/>
            <person name="Triplett B.A."/>
        </authorList>
    </citation>
    <scope>NUCLEOTIDE SEQUENCE [LARGE SCALE GENOMIC DNA]</scope>
    <source>
        <strain evidence="2 3">CGMCC 4.1858</strain>
    </source>
</reference>
<gene>
    <name evidence="2" type="ORF">SAMN05216252_104452</name>
</gene>
<dbReference type="Pfam" id="PF13556">
    <property type="entry name" value="HTH_30"/>
    <property type="match status" value="1"/>
</dbReference>
<proteinExistence type="predicted"/>
<protein>
    <submittedName>
        <fullName evidence="2">PucR C-terminal helix-turn-helix domain-containing protein</fullName>
    </submittedName>
</protein>
<name>A0A239D9S1_9ACTN</name>
<dbReference type="RefSeq" id="WP_089223527.1">
    <property type="nucleotide sequence ID" value="NZ_FZOF01000004.1"/>
</dbReference>
<keyword evidence="3" id="KW-1185">Reference proteome</keyword>